<keyword evidence="6 9" id="KW-0479">Metal-binding</keyword>
<dbReference type="KEGG" id="ddo:I597_2194"/>
<dbReference type="InterPro" id="IPR005907">
    <property type="entry name" value="G1P_thy_trans_s"/>
</dbReference>
<name>A0A0A2GT41_9FLAO</name>
<gene>
    <name evidence="11" type="ORF">NV36_01700</name>
</gene>
<comment type="similarity">
    <text evidence="2 9">Belongs to the glucose-1-phosphate thymidylyltransferase family.</text>
</comment>
<dbReference type="FunFam" id="3.90.550.10:FF:000023">
    <property type="entry name" value="Glucose-1-phosphate thymidylyltransferase"/>
    <property type="match status" value="1"/>
</dbReference>
<evidence type="ECO:0000256" key="1">
    <source>
        <dbReference type="ARBA" id="ARBA00001946"/>
    </source>
</evidence>
<evidence type="ECO:0000256" key="3">
    <source>
        <dbReference type="ARBA" id="ARBA00012461"/>
    </source>
</evidence>
<dbReference type="GO" id="GO:0046872">
    <property type="term" value="F:metal ion binding"/>
    <property type="evidence" value="ECO:0007669"/>
    <property type="project" value="UniProtKB-KW"/>
</dbReference>
<evidence type="ECO:0000313" key="12">
    <source>
        <dbReference type="Proteomes" id="UP000030140"/>
    </source>
</evidence>
<dbReference type="PATRIC" id="fig|1300343.5.peg.2212"/>
<dbReference type="EC" id="2.7.7.24" evidence="3 9"/>
<sequence>MKGIVLAGGSGTRLSPLTIAVSKQLLPVYDKPMIYYPISVLMLAGIREILIITTPEDSHLFKRLLGDGSGLGCSFSYEVQEQPNGLAEAFIIGESFIGNDKVALVLGDNIFYGNGLSKLLQSKVTVDGGAIFAYPVRDPERFGVVAFDKDMNVTSIEEKPESPQSNYAVPGIYFYDNDVVAIAKEIKPSHRGELEITAINQEYLLRKKLTVGVMSRGMSWFDTGTVDALDDATEFIRVLQRNQSTMIACLEEIAYKMNWISYEALKASASRYGKGAYAQYINTL</sequence>
<dbReference type="PANTHER" id="PTHR43532:SF1">
    <property type="entry name" value="GLUCOSE-1-PHOSPHATE THYMIDYLYLTRANSFERASE 1"/>
    <property type="match status" value="1"/>
</dbReference>
<feature type="domain" description="Nucleotidyl transferase" evidence="10">
    <location>
        <begin position="2"/>
        <end position="236"/>
    </location>
</feature>
<keyword evidence="5 9" id="KW-0548">Nucleotidyltransferase</keyword>
<evidence type="ECO:0000313" key="11">
    <source>
        <dbReference type="EMBL" id="KGO05688.1"/>
    </source>
</evidence>
<evidence type="ECO:0000259" key="10">
    <source>
        <dbReference type="Pfam" id="PF00483"/>
    </source>
</evidence>
<comment type="caution">
    <text evidence="11">The sequence shown here is derived from an EMBL/GenBank/DDBJ whole genome shotgun (WGS) entry which is preliminary data.</text>
</comment>
<dbReference type="EMBL" id="JSAQ01000001">
    <property type="protein sequence ID" value="KGO05688.1"/>
    <property type="molecule type" value="Genomic_DNA"/>
</dbReference>
<evidence type="ECO:0000256" key="2">
    <source>
        <dbReference type="ARBA" id="ARBA00010480"/>
    </source>
</evidence>
<comment type="cofactor">
    <cofactor evidence="1">
        <name>Mg(2+)</name>
        <dbReference type="ChEBI" id="CHEBI:18420"/>
    </cofactor>
</comment>
<dbReference type="NCBIfam" id="TIGR01207">
    <property type="entry name" value="rmlA"/>
    <property type="match status" value="1"/>
</dbReference>
<evidence type="ECO:0000256" key="8">
    <source>
        <dbReference type="ARBA" id="ARBA00049336"/>
    </source>
</evidence>
<keyword evidence="4 9" id="KW-0808">Transferase</keyword>
<keyword evidence="7 9" id="KW-0460">Magnesium</keyword>
<keyword evidence="12" id="KW-1185">Reference proteome</keyword>
<dbReference type="Gene3D" id="3.90.550.10">
    <property type="entry name" value="Spore Coat Polysaccharide Biosynthesis Protein SpsA, Chain A"/>
    <property type="match status" value="1"/>
</dbReference>
<evidence type="ECO:0000256" key="9">
    <source>
        <dbReference type="RuleBase" id="RU003706"/>
    </source>
</evidence>
<dbReference type="Proteomes" id="UP000030140">
    <property type="component" value="Unassembled WGS sequence"/>
</dbReference>
<evidence type="ECO:0000256" key="5">
    <source>
        <dbReference type="ARBA" id="ARBA00022695"/>
    </source>
</evidence>
<dbReference type="SUPFAM" id="SSF53448">
    <property type="entry name" value="Nucleotide-diphospho-sugar transferases"/>
    <property type="match status" value="1"/>
</dbReference>
<dbReference type="RefSeq" id="WP_035324727.1">
    <property type="nucleotide sequence ID" value="NZ_CP015125.1"/>
</dbReference>
<organism evidence="11 12">
    <name type="scientific">Dokdonia donghaensis DSW-1</name>
    <dbReference type="NCBI Taxonomy" id="1300343"/>
    <lineage>
        <taxon>Bacteria</taxon>
        <taxon>Pseudomonadati</taxon>
        <taxon>Bacteroidota</taxon>
        <taxon>Flavobacteriia</taxon>
        <taxon>Flavobacteriales</taxon>
        <taxon>Flavobacteriaceae</taxon>
        <taxon>Dokdonia</taxon>
    </lineage>
</organism>
<dbReference type="Pfam" id="PF00483">
    <property type="entry name" value="NTP_transferase"/>
    <property type="match status" value="1"/>
</dbReference>
<comment type="catalytic activity">
    <reaction evidence="8 9">
        <text>dTTP + alpha-D-glucose 1-phosphate + H(+) = dTDP-alpha-D-glucose + diphosphate</text>
        <dbReference type="Rhea" id="RHEA:15225"/>
        <dbReference type="ChEBI" id="CHEBI:15378"/>
        <dbReference type="ChEBI" id="CHEBI:33019"/>
        <dbReference type="ChEBI" id="CHEBI:37568"/>
        <dbReference type="ChEBI" id="CHEBI:57477"/>
        <dbReference type="ChEBI" id="CHEBI:58601"/>
        <dbReference type="EC" id="2.7.7.24"/>
    </reaction>
</comment>
<evidence type="ECO:0000256" key="7">
    <source>
        <dbReference type="ARBA" id="ARBA00022842"/>
    </source>
</evidence>
<dbReference type="AlphaFoldDB" id="A0A0A2GT41"/>
<dbReference type="PANTHER" id="PTHR43532">
    <property type="entry name" value="GLUCOSE-1-PHOSPHATE THYMIDYLYLTRANSFERASE"/>
    <property type="match status" value="1"/>
</dbReference>
<dbReference type="OrthoDB" id="9803871at2"/>
<dbReference type="InterPro" id="IPR029044">
    <property type="entry name" value="Nucleotide-diphossugar_trans"/>
</dbReference>
<proteinExistence type="inferred from homology"/>
<accession>A0A0A2GT41</accession>
<evidence type="ECO:0000256" key="6">
    <source>
        <dbReference type="ARBA" id="ARBA00022723"/>
    </source>
</evidence>
<reference evidence="11 12" key="1">
    <citation type="submission" date="2014-10" db="EMBL/GenBank/DDBJ databases">
        <title>Draft genome sequence of the proteorhodopsin-containing marine bacterium Dokdonia donghaensis.</title>
        <authorList>
            <person name="Gomez-Consarnau L."/>
            <person name="Gonzalez J.M."/>
            <person name="Riedel T."/>
            <person name="Jaenicke S."/>
            <person name="Wagner-Doebler I."/>
            <person name="Fuhrman J.A."/>
        </authorList>
    </citation>
    <scope>NUCLEOTIDE SEQUENCE [LARGE SCALE GENOMIC DNA]</scope>
    <source>
        <strain evidence="11 12">DSW-1</strain>
    </source>
</reference>
<dbReference type="InterPro" id="IPR005835">
    <property type="entry name" value="NTP_transferase_dom"/>
</dbReference>
<evidence type="ECO:0000256" key="4">
    <source>
        <dbReference type="ARBA" id="ARBA00022679"/>
    </source>
</evidence>
<dbReference type="CDD" id="cd02538">
    <property type="entry name" value="G1P_TT_short"/>
    <property type="match status" value="1"/>
</dbReference>
<comment type="function">
    <text evidence="9">Catalyzes the formation of dTDP-glucose, from dTTP and glucose 1-phosphate, as well as its pyrophosphorolysis.</text>
</comment>
<dbReference type="GO" id="GO:0008879">
    <property type="term" value="F:glucose-1-phosphate thymidylyltransferase activity"/>
    <property type="evidence" value="ECO:0007669"/>
    <property type="project" value="UniProtKB-EC"/>
</dbReference>
<protein>
    <recommendedName>
        <fullName evidence="3 9">Glucose-1-phosphate thymidylyltransferase</fullName>
        <ecNumber evidence="3 9">2.7.7.24</ecNumber>
    </recommendedName>
</protein>